<evidence type="ECO:0000313" key="5">
    <source>
        <dbReference type="Proteomes" id="UP000712600"/>
    </source>
</evidence>
<dbReference type="Pfam" id="PF01466">
    <property type="entry name" value="Skp1"/>
    <property type="match status" value="1"/>
</dbReference>
<proteinExistence type="predicted"/>
<name>A0A8S9MSX7_BRACR</name>
<protein>
    <recommendedName>
        <fullName evidence="3">SKP1 component dimerisation domain-containing protein</fullName>
    </recommendedName>
</protein>
<comment type="pathway">
    <text evidence="1">Protein modification; protein ubiquitination.</text>
</comment>
<feature type="region of interest" description="Disordered" evidence="2">
    <location>
        <begin position="39"/>
        <end position="75"/>
    </location>
</feature>
<feature type="compositionally biased region" description="Polar residues" evidence="2">
    <location>
        <begin position="54"/>
        <end position="75"/>
    </location>
</feature>
<dbReference type="InterPro" id="IPR016072">
    <property type="entry name" value="Skp1_comp_dimer"/>
</dbReference>
<organism evidence="4 5">
    <name type="scientific">Brassica cretica</name>
    <name type="common">Mustard</name>
    <dbReference type="NCBI Taxonomy" id="69181"/>
    <lineage>
        <taxon>Eukaryota</taxon>
        <taxon>Viridiplantae</taxon>
        <taxon>Streptophyta</taxon>
        <taxon>Embryophyta</taxon>
        <taxon>Tracheophyta</taxon>
        <taxon>Spermatophyta</taxon>
        <taxon>Magnoliopsida</taxon>
        <taxon>eudicotyledons</taxon>
        <taxon>Gunneridae</taxon>
        <taxon>Pentapetalae</taxon>
        <taxon>rosids</taxon>
        <taxon>malvids</taxon>
        <taxon>Brassicales</taxon>
        <taxon>Brassicaceae</taxon>
        <taxon>Brassiceae</taxon>
        <taxon>Brassica</taxon>
    </lineage>
</organism>
<dbReference type="AlphaFoldDB" id="A0A8S9MSX7"/>
<comment type="caution">
    <text evidence="4">The sequence shown here is derived from an EMBL/GenBank/DDBJ whole genome shotgun (WGS) entry which is preliminary data.</text>
</comment>
<feature type="domain" description="SKP1 component dimerisation" evidence="3">
    <location>
        <begin position="1"/>
        <end position="31"/>
    </location>
</feature>
<dbReference type="InterPro" id="IPR011333">
    <property type="entry name" value="SKP1/BTB/POZ_sf"/>
</dbReference>
<reference evidence="4" key="1">
    <citation type="submission" date="2019-12" db="EMBL/GenBank/DDBJ databases">
        <title>Genome sequencing and annotation of Brassica cretica.</title>
        <authorList>
            <person name="Studholme D.J."/>
            <person name="Sarris P."/>
        </authorList>
    </citation>
    <scope>NUCLEOTIDE SEQUENCE</scope>
    <source>
        <strain evidence="4">PFS-109/04</strain>
        <tissue evidence="4">Leaf</tissue>
    </source>
</reference>
<dbReference type="Gene3D" id="3.30.710.10">
    <property type="entry name" value="Potassium Channel Kv1.1, Chain A"/>
    <property type="match status" value="1"/>
</dbReference>
<dbReference type="GO" id="GO:0006511">
    <property type="term" value="P:ubiquitin-dependent protein catabolic process"/>
    <property type="evidence" value="ECO:0007669"/>
    <property type="project" value="InterPro"/>
</dbReference>
<accession>A0A8S9MSX7</accession>
<evidence type="ECO:0000313" key="4">
    <source>
        <dbReference type="EMBL" id="KAF3486346.1"/>
    </source>
</evidence>
<evidence type="ECO:0000259" key="3">
    <source>
        <dbReference type="Pfam" id="PF01466"/>
    </source>
</evidence>
<sequence>MMIGKTREGMCTHFNIKNDYKPEEESELYQEMFKKTSAASSDAHGCHGQRVKTGRQSLMVNDSPQGLNSHINANR</sequence>
<gene>
    <name evidence="4" type="ORF">F2Q69_00053768</name>
</gene>
<dbReference type="EMBL" id="QGKX02002183">
    <property type="protein sequence ID" value="KAF3486346.1"/>
    <property type="molecule type" value="Genomic_DNA"/>
</dbReference>
<dbReference type="Proteomes" id="UP000712600">
    <property type="component" value="Unassembled WGS sequence"/>
</dbReference>
<evidence type="ECO:0000256" key="1">
    <source>
        <dbReference type="ARBA" id="ARBA00004906"/>
    </source>
</evidence>
<evidence type="ECO:0000256" key="2">
    <source>
        <dbReference type="SAM" id="MobiDB-lite"/>
    </source>
</evidence>